<dbReference type="AlphaFoldDB" id="A0A8J4XU39"/>
<sequence>MDTIGEVELRHVRKDELEALKQRLARHLPHSLVTKVICDKGVRVVSLATRYGPHSLRPASILVPTCLRPSCFTVIAPITSGVSTTCKGPLSSLNPPSDRWMAIRAGSQRPCSVFLVYWSLKEHTAKDVTDRLSRLPHLDWNQPVYIYSLPTVLLPSLQSLSSWGRRRVTLQTPHIGHLYQLKAPSIRNAELPQMYHVTRLGEEDASAVWTNWEFNHFNIVESVRHDIIHFPSAGIRELLPVRRYPDTVDGAGSLQEEAEETLVSWIRTTKIGWMGNTFTVPQHRRQGLASAATLALANQLLQEGLPAFVNIEDSNTASVQLHEKLGFERQGVEVVVELLPTEAANQHYLE</sequence>
<name>A0A8J4XU39_CHIOP</name>
<organism evidence="2 3">
    <name type="scientific">Chionoecetes opilio</name>
    <name type="common">Atlantic snow crab</name>
    <name type="synonym">Cancer opilio</name>
    <dbReference type="NCBI Taxonomy" id="41210"/>
    <lineage>
        <taxon>Eukaryota</taxon>
        <taxon>Metazoa</taxon>
        <taxon>Ecdysozoa</taxon>
        <taxon>Arthropoda</taxon>
        <taxon>Crustacea</taxon>
        <taxon>Multicrustacea</taxon>
        <taxon>Malacostraca</taxon>
        <taxon>Eumalacostraca</taxon>
        <taxon>Eucarida</taxon>
        <taxon>Decapoda</taxon>
        <taxon>Pleocyemata</taxon>
        <taxon>Brachyura</taxon>
        <taxon>Eubrachyura</taxon>
        <taxon>Majoidea</taxon>
        <taxon>Majidae</taxon>
        <taxon>Chionoecetes</taxon>
    </lineage>
</organism>
<dbReference type="Proteomes" id="UP000770661">
    <property type="component" value="Unassembled WGS sequence"/>
</dbReference>
<dbReference type="SUPFAM" id="SSF55729">
    <property type="entry name" value="Acyl-CoA N-acyltransferases (Nat)"/>
    <property type="match status" value="1"/>
</dbReference>
<evidence type="ECO:0000313" key="2">
    <source>
        <dbReference type="EMBL" id="KAG0711749.1"/>
    </source>
</evidence>
<dbReference type="InterPro" id="IPR053225">
    <property type="entry name" value="Acyl-CoA_N-acyltransferase"/>
</dbReference>
<dbReference type="EMBL" id="JACEEZ010023068">
    <property type="protein sequence ID" value="KAG0711749.1"/>
    <property type="molecule type" value="Genomic_DNA"/>
</dbReference>
<proteinExistence type="predicted"/>
<dbReference type="PANTHER" id="PTHR20958:SF6">
    <property type="entry name" value="GLYCINE N-ACYLTRANSFERASE-LIKE PROTEIN"/>
    <property type="match status" value="1"/>
</dbReference>
<dbReference type="InterPro" id="IPR016181">
    <property type="entry name" value="Acyl_CoA_acyltransferase"/>
</dbReference>
<dbReference type="InterPro" id="IPR000182">
    <property type="entry name" value="GNAT_dom"/>
</dbReference>
<comment type="caution">
    <text evidence="2">The sequence shown here is derived from an EMBL/GenBank/DDBJ whole genome shotgun (WGS) entry which is preliminary data.</text>
</comment>
<dbReference type="Gene3D" id="3.40.630.30">
    <property type="match status" value="1"/>
</dbReference>
<evidence type="ECO:0000259" key="1">
    <source>
        <dbReference type="PROSITE" id="PS51186"/>
    </source>
</evidence>
<dbReference type="Pfam" id="PF08445">
    <property type="entry name" value="FR47"/>
    <property type="match status" value="1"/>
</dbReference>
<dbReference type="PANTHER" id="PTHR20958">
    <property type="entry name" value="GLYCINE N-ACYLTRANSFERASE-LIKE PROTEIN"/>
    <property type="match status" value="1"/>
</dbReference>
<dbReference type="OrthoDB" id="61870at2759"/>
<dbReference type="PROSITE" id="PS51186">
    <property type="entry name" value="GNAT"/>
    <property type="match status" value="1"/>
</dbReference>
<reference evidence="2" key="1">
    <citation type="submission" date="2020-07" db="EMBL/GenBank/DDBJ databases">
        <title>The High-quality genome of the commercially important snow crab, Chionoecetes opilio.</title>
        <authorList>
            <person name="Jeong J.-H."/>
            <person name="Ryu S."/>
        </authorList>
    </citation>
    <scope>NUCLEOTIDE SEQUENCE</scope>
    <source>
        <strain evidence="2">MADBK_172401_WGS</strain>
        <tissue evidence="2">Digestive gland</tissue>
    </source>
</reference>
<keyword evidence="3" id="KW-1185">Reference proteome</keyword>
<dbReference type="GO" id="GO:0016747">
    <property type="term" value="F:acyltransferase activity, transferring groups other than amino-acyl groups"/>
    <property type="evidence" value="ECO:0007669"/>
    <property type="project" value="InterPro"/>
</dbReference>
<dbReference type="InterPro" id="IPR013653">
    <property type="entry name" value="GCN5-like_dom"/>
</dbReference>
<accession>A0A8J4XU39</accession>
<feature type="domain" description="N-acetyltransferase" evidence="1">
    <location>
        <begin position="195"/>
        <end position="350"/>
    </location>
</feature>
<gene>
    <name evidence="2" type="primary">GLYATL3_4</name>
    <name evidence="2" type="ORF">GWK47_019966</name>
</gene>
<protein>
    <submittedName>
        <fullName evidence="2">Glycine N-acyltransferase-like protein 3</fullName>
    </submittedName>
</protein>
<evidence type="ECO:0000313" key="3">
    <source>
        <dbReference type="Proteomes" id="UP000770661"/>
    </source>
</evidence>